<evidence type="ECO:0000256" key="10">
    <source>
        <dbReference type="ARBA" id="ARBA00023180"/>
    </source>
</evidence>
<dbReference type="InterPro" id="IPR003599">
    <property type="entry name" value="Ig_sub"/>
</dbReference>
<feature type="transmembrane region" description="Helical" evidence="11">
    <location>
        <begin position="12"/>
        <end position="31"/>
    </location>
</feature>
<dbReference type="InterPro" id="IPR007110">
    <property type="entry name" value="Ig-like_dom"/>
</dbReference>
<dbReference type="Proteomes" id="UP000438429">
    <property type="component" value="Unassembled WGS sequence"/>
</dbReference>
<evidence type="ECO:0000256" key="7">
    <source>
        <dbReference type="ARBA" id="ARBA00022989"/>
    </source>
</evidence>
<keyword evidence="5" id="KW-0677">Repeat</keyword>
<feature type="transmembrane region" description="Helical" evidence="11">
    <location>
        <begin position="357"/>
        <end position="377"/>
    </location>
</feature>
<evidence type="ECO:0000256" key="11">
    <source>
        <dbReference type="SAM" id="Phobius"/>
    </source>
</evidence>
<dbReference type="EMBL" id="VEVO01000019">
    <property type="protein sequence ID" value="KAF0026542.1"/>
    <property type="molecule type" value="Genomic_DNA"/>
</dbReference>
<sequence length="415" mass="44972">MEALPCVSPRPAAVSGLTSLVVLILVLSGHLDALRVIAGNKTVVQGESVILTCKLVDSTEELTQISWQRSTRGKPQNNNFLTVQSSNGPLFVNGRNDQLKFIGSFREKDGSFQISNVTLLHEGVYSCIFTLFPSGAHKTTILLNVLVPPVTRVEDNLPFLADEEVSIATCTAAGSKPPAEVRWLTGALGEQLRATTSSTNHTNGTTTTVSSLLGVPTKDINKRVVQCVVSSSALLEEKTMPFTIQVYFSPREVNITTKSKETFQCMAQANPSAELTWSRSGQAWPQSAVRGEDGTLQFQSMSSDLNGLYHCEASNQHGRNHGNLFVHVTSGPARTRTFVRAHFTKGLAVQRSCTACWTLFAILLSVIIIGAAAWYLYKSGKFPSDLIDVHGSDKIVSNCIAVFTMARLPVSSRLA</sequence>
<dbReference type="Pfam" id="PF13927">
    <property type="entry name" value="Ig_3"/>
    <property type="match status" value="1"/>
</dbReference>
<dbReference type="InterPro" id="IPR013162">
    <property type="entry name" value="CD80_C2-set"/>
</dbReference>
<evidence type="ECO:0000256" key="9">
    <source>
        <dbReference type="ARBA" id="ARBA00023157"/>
    </source>
</evidence>
<proteinExistence type="inferred from homology"/>
<dbReference type="InterPro" id="IPR051427">
    <property type="entry name" value="Nectin/Nectin-like"/>
</dbReference>
<dbReference type="InterPro" id="IPR013783">
    <property type="entry name" value="Ig-like_fold"/>
</dbReference>
<evidence type="ECO:0000256" key="2">
    <source>
        <dbReference type="ARBA" id="ARBA00007810"/>
    </source>
</evidence>
<feature type="domain" description="Ig-like" evidence="12">
    <location>
        <begin position="148"/>
        <end position="232"/>
    </location>
</feature>
<keyword evidence="4" id="KW-0732">Signal</keyword>
<comment type="subcellular location">
    <subcellularLocation>
        <location evidence="1">Membrane</location>
        <topology evidence="1">Single-pass membrane protein</topology>
    </subcellularLocation>
</comment>
<dbReference type="Gene3D" id="2.60.40.10">
    <property type="entry name" value="Immunoglobulins"/>
    <property type="match status" value="3"/>
</dbReference>
<dbReference type="InterPro" id="IPR013106">
    <property type="entry name" value="Ig_V-set"/>
</dbReference>
<dbReference type="SMART" id="SM00408">
    <property type="entry name" value="IGc2"/>
    <property type="match status" value="2"/>
</dbReference>
<name>A0A6A4S5D1_SCOMX</name>
<protein>
    <recommendedName>
        <fullName evidence="12">Ig-like domain-containing protein</fullName>
    </recommendedName>
</protein>
<evidence type="ECO:0000256" key="8">
    <source>
        <dbReference type="ARBA" id="ARBA00023136"/>
    </source>
</evidence>
<dbReference type="InterPro" id="IPR003598">
    <property type="entry name" value="Ig_sub2"/>
</dbReference>
<dbReference type="PANTHER" id="PTHR23277">
    <property type="entry name" value="NECTIN-RELATED"/>
    <property type="match status" value="1"/>
</dbReference>
<keyword evidence="8 11" id="KW-0472">Membrane</keyword>
<feature type="domain" description="Ig-like" evidence="12">
    <location>
        <begin position="9"/>
        <end position="144"/>
    </location>
</feature>
<keyword evidence="3 11" id="KW-0812">Transmembrane</keyword>
<dbReference type="Pfam" id="PF08205">
    <property type="entry name" value="C2-set_2"/>
    <property type="match status" value="1"/>
</dbReference>
<evidence type="ECO:0000259" key="12">
    <source>
        <dbReference type="PROSITE" id="PS50835"/>
    </source>
</evidence>
<feature type="domain" description="Ig-like" evidence="12">
    <location>
        <begin position="241"/>
        <end position="329"/>
    </location>
</feature>
<organism evidence="13 14">
    <name type="scientific">Scophthalmus maximus</name>
    <name type="common">Turbot</name>
    <name type="synonym">Psetta maxima</name>
    <dbReference type="NCBI Taxonomy" id="52904"/>
    <lineage>
        <taxon>Eukaryota</taxon>
        <taxon>Metazoa</taxon>
        <taxon>Chordata</taxon>
        <taxon>Craniata</taxon>
        <taxon>Vertebrata</taxon>
        <taxon>Euteleostomi</taxon>
        <taxon>Actinopterygii</taxon>
        <taxon>Neopterygii</taxon>
        <taxon>Teleostei</taxon>
        <taxon>Neoteleostei</taxon>
        <taxon>Acanthomorphata</taxon>
        <taxon>Carangaria</taxon>
        <taxon>Pleuronectiformes</taxon>
        <taxon>Pleuronectoidei</taxon>
        <taxon>Scophthalmidae</taxon>
        <taxon>Scophthalmus</taxon>
    </lineage>
</organism>
<dbReference type="InterPro" id="IPR036179">
    <property type="entry name" value="Ig-like_dom_sf"/>
</dbReference>
<comment type="similarity">
    <text evidence="2">Belongs to the nectin family.</text>
</comment>
<evidence type="ECO:0000313" key="13">
    <source>
        <dbReference type="EMBL" id="KAF0026542.1"/>
    </source>
</evidence>
<dbReference type="GO" id="GO:0016020">
    <property type="term" value="C:membrane"/>
    <property type="evidence" value="ECO:0007669"/>
    <property type="project" value="UniProtKB-SubCell"/>
</dbReference>
<evidence type="ECO:0000313" key="14">
    <source>
        <dbReference type="Proteomes" id="UP000438429"/>
    </source>
</evidence>
<keyword evidence="7 11" id="KW-1133">Transmembrane helix</keyword>
<dbReference type="SUPFAM" id="SSF48726">
    <property type="entry name" value="Immunoglobulin"/>
    <property type="match status" value="3"/>
</dbReference>
<evidence type="ECO:0000256" key="3">
    <source>
        <dbReference type="ARBA" id="ARBA00022692"/>
    </source>
</evidence>
<dbReference type="AlphaFoldDB" id="A0A6A4S5D1"/>
<gene>
    <name evidence="13" type="ORF">F2P81_021279</name>
</gene>
<reference evidence="13 14" key="1">
    <citation type="submission" date="2019-06" db="EMBL/GenBank/DDBJ databases">
        <title>Draft genomes of female and male turbot (Scophthalmus maximus).</title>
        <authorList>
            <person name="Xu H."/>
            <person name="Xu X.-W."/>
            <person name="Shao C."/>
            <person name="Chen S."/>
        </authorList>
    </citation>
    <scope>NUCLEOTIDE SEQUENCE [LARGE SCALE GENOMIC DNA]</scope>
    <source>
        <strain evidence="13">Ysfricsl-2016a</strain>
        <tissue evidence="13">Blood</tissue>
    </source>
</reference>
<dbReference type="Pfam" id="PF07686">
    <property type="entry name" value="V-set"/>
    <property type="match status" value="1"/>
</dbReference>
<comment type="caution">
    <text evidence="13">The sequence shown here is derived from an EMBL/GenBank/DDBJ whole genome shotgun (WGS) entry which is preliminary data.</text>
</comment>
<evidence type="ECO:0000256" key="4">
    <source>
        <dbReference type="ARBA" id="ARBA00022729"/>
    </source>
</evidence>
<dbReference type="PROSITE" id="PS50835">
    <property type="entry name" value="IG_LIKE"/>
    <property type="match status" value="3"/>
</dbReference>
<dbReference type="GO" id="GO:0007157">
    <property type="term" value="P:heterophilic cell-cell adhesion via plasma membrane cell adhesion molecules"/>
    <property type="evidence" value="ECO:0007669"/>
    <property type="project" value="TreeGrafter"/>
</dbReference>
<evidence type="ECO:0000256" key="5">
    <source>
        <dbReference type="ARBA" id="ARBA00022737"/>
    </source>
</evidence>
<dbReference type="SMART" id="SM00409">
    <property type="entry name" value="IG"/>
    <property type="match status" value="2"/>
</dbReference>
<dbReference type="PANTHER" id="PTHR23277:SF106">
    <property type="entry name" value="NECTIN-1 ISOFORM X1-RELATED"/>
    <property type="match status" value="1"/>
</dbReference>
<dbReference type="GO" id="GO:0005912">
    <property type="term" value="C:adherens junction"/>
    <property type="evidence" value="ECO:0007669"/>
    <property type="project" value="TreeGrafter"/>
</dbReference>
<keyword evidence="10" id="KW-0325">Glycoprotein</keyword>
<keyword evidence="9" id="KW-1015">Disulfide bond</keyword>
<evidence type="ECO:0000256" key="1">
    <source>
        <dbReference type="ARBA" id="ARBA00004167"/>
    </source>
</evidence>
<dbReference type="GO" id="GO:0007156">
    <property type="term" value="P:homophilic cell adhesion via plasma membrane adhesion molecules"/>
    <property type="evidence" value="ECO:0007669"/>
    <property type="project" value="TreeGrafter"/>
</dbReference>
<evidence type="ECO:0000256" key="6">
    <source>
        <dbReference type="ARBA" id="ARBA00022889"/>
    </source>
</evidence>
<accession>A0A6A4S5D1</accession>
<keyword evidence="6" id="KW-0130">Cell adhesion</keyword>